<dbReference type="GO" id="GO:0051015">
    <property type="term" value="F:actin filament binding"/>
    <property type="evidence" value="ECO:0007669"/>
    <property type="project" value="TreeGrafter"/>
</dbReference>
<keyword evidence="3" id="KW-1185">Reference proteome</keyword>
<dbReference type="GO" id="GO:0014069">
    <property type="term" value="C:postsynaptic density"/>
    <property type="evidence" value="ECO:0007669"/>
    <property type="project" value="TreeGrafter"/>
</dbReference>
<protein>
    <submittedName>
        <fullName evidence="2">Uncharacterized protein</fullName>
    </submittedName>
</protein>
<dbReference type="GO" id="GO:0005886">
    <property type="term" value="C:plasma membrane"/>
    <property type="evidence" value="ECO:0007669"/>
    <property type="project" value="TreeGrafter"/>
</dbReference>
<reference evidence="2" key="1">
    <citation type="submission" date="2025-08" db="UniProtKB">
        <authorList>
            <consortium name="Ensembl"/>
        </authorList>
    </citation>
    <scope>IDENTIFICATION</scope>
</reference>
<sequence>MNGMSAAASPERAPSPPAARYFERFSADDPEYLRARNMAADLRQDFNMMEQKKRVTMILQSPVRRRAAPGAHGAASRRRDQRRPRSLSERSWRASSRSR</sequence>
<evidence type="ECO:0000313" key="3">
    <source>
        <dbReference type="Proteomes" id="UP000694420"/>
    </source>
</evidence>
<feature type="region of interest" description="Disordered" evidence="1">
    <location>
        <begin position="60"/>
        <end position="99"/>
    </location>
</feature>
<proteinExistence type="predicted"/>
<accession>A0A8C6ZID6</accession>
<organism evidence="2 3">
    <name type="scientific">Nothoprocta perdicaria</name>
    <name type="common">Chilean tinamou</name>
    <name type="synonym">Crypturus perdicarius</name>
    <dbReference type="NCBI Taxonomy" id="30464"/>
    <lineage>
        <taxon>Eukaryota</taxon>
        <taxon>Metazoa</taxon>
        <taxon>Chordata</taxon>
        <taxon>Craniata</taxon>
        <taxon>Vertebrata</taxon>
        <taxon>Euteleostomi</taxon>
        <taxon>Archelosauria</taxon>
        <taxon>Archosauria</taxon>
        <taxon>Dinosauria</taxon>
        <taxon>Saurischia</taxon>
        <taxon>Theropoda</taxon>
        <taxon>Coelurosauria</taxon>
        <taxon>Aves</taxon>
        <taxon>Palaeognathae</taxon>
        <taxon>Tinamiformes</taxon>
        <taxon>Tinamidae</taxon>
        <taxon>Nothoprocta</taxon>
    </lineage>
</organism>
<reference evidence="2" key="2">
    <citation type="submission" date="2025-09" db="UniProtKB">
        <authorList>
            <consortium name="Ensembl"/>
        </authorList>
    </citation>
    <scope>IDENTIFICATION</scope>
</reference>
<dbReference type="Ensembl" id="ENSNPET00000013786.1">
    <property type="protein sequence ID" value="ENSNPEP00000013451.1"/>
    <property type="gene ID" value="ENSNPEG00000010064.1"/>
</dbReference>
<evidence type="ECO:0000256" key="1">
    <source>
        <dbReference type="SAM" id="MobiDB-lite"/>
    </source>
</evidence>
<dbReference type="PANTHER" id="PTHR10672:SF6">
    <property type="entry name" value="BETA-ADDUCIN"/>
    <property type="match status" value="1"/>
</dbReference>
<evidence type="ECO:0000313" key="2">
    <source>
        <dbReference type="Ensembl" id="ENSNPEP00000013451.1"/>
    </source>
</evidence>
<name>A0A8C6ZID6_NOTPE</name>
<feature type="compositionally biased region" description="Basic residues" evidence="1">
    <location>
        <begin position="75"/>
        <end position="85"/>
    </location>
</feature>
<dbReference type="InterPro" id="IPR051017">
    <property type="entry name" value="Aldolase-II_Adducin_sf"/>
</dbReference>
<dbReference type="GO" id="GO:0005856">
    <property type="term" value="C:cytoskeleton"/>
    <property type="evidence" value="ECO:0007669"/>
    <property type="project" value="TreeGrafter"/>
</dbReference>
<dbReference type="GO" id="GO:0051016">
    <property type="term" value="P:barbed-end actin filament capping"/>
    <property type="evidence" value="ECO:0007669"/>
    <property type="project" value="TreeGrafter"/>
</dbReference>
<dbReference type="PANTHER" id="PTHR10672">
    <property type="entry name" value="ADDUCIN"/>
    <property type="match status" value="1"/>
</dbReference>
<dbReference type="AlphaFoldDB" id="A0A8C6ZID6"/>
<dbReference type="Proteomes" id="UP000694420">
    <property type="component" value="Unplaced"/>
</dbReference>